<reference evidence="2 3" key="1">
    <citation type="journal article" date="2014" name="Am. J. Bot.">
        <title>Genome assembly and annotation for red clover (Trifolium pratense; Fabaceae).</title>
        <authorList>
            <person name="Istvanek J."/>
            <person name="Jaros M."/>
            <person name="Krenek A."/>
            <person name="Repkova J."/>
        </authorList>
    </citation>
    <scope>NUCLEOTIDE SEQUENCE [LARGE SCALE GENOMIC DNA]</scope>
    <source>
        <strain evidence="3">cv. Tatra</strain>
        <tissue evidence="2">Young leaves</tissue>
    </source>
</reference>
<dbReference type="InterPro" id="IPR001810">
    <property type="entry name" value="F-box_dom"/>
</dbReference>
<dbReference type="NCBIfam" id="TIGR01640">
    <property type="entry name" value="F_box_assoc_1"/>
    <property type="match status" value="1"/>
</dbReference>
<evidence type="ECO:0000313" key="2">
    <source>
        <dbReference type="EMBL" id="PNY15215.1"/>
    </source>
</evidence>
<sequence>MAAATTYNKVSASEIPNDIAFSILSKLPLKSLKRFTCVQKSWSLLFQNSHFMDMFRTNFISKHDDDDDDVNTCLLLKERTLEIGFGYHDALYILSTDRFEDRVKLDWPPFLENDSYIDILGSSSVNGIICIYQDLAYGFKTVLWNPATGEFKIVPPSIQPYGDIEFNLRPDAFGYDNVRDDYKVIRNARYPDSYEGNWYVVPEKDSWYWDGNDDDSFWDILIEGLYDPFWEIYSLKNNSWRKLDVADMPGPWPCTSQLNLNGLCHWLGLEYKVWSFDFTNEKFFGTTLPSYFNFDGIPNTFLSTDLLMLNGCVAFMCQYVDMNSCHIWVLGELGVMESWTKLFVFGPLTCVGHSIGAGKKNDIFVRKDQLARYNFITQKFEEVAVAVNIVQAVIYKEALLPIEGMSD</sequence>
<evidence type="ECO:0000313" key="3">
    <source>
        <dbReference type="Proteomes" id="UP000236291"/>
    </source>
</evidence>
<dbReference type="InterPro" id="IPR006527">
    <property type="entry name" value="F-box-assoc_dom_typ1"/>
</dbReference>
<dbReference type="STRING" id="57577.A0A2K3PIX3"/>
<evidence type="ECO:0000259" key="1">
    <source>
        <dbReference type="PROSITE" id="PS50181"/>
    </source>
</evidence>
<dbReference type="AlphaFoldDB" id="A0A2K3PIX3"/>
<dbReference type="PROSITE" id="PS50181">
    <property type="entry name" value="FBOX"/>
    <property type="match status" value="1"/>
</dbReference>
<accession>A0A2K3PIX3</accession>
<dbReference type="InterPro" id="IPR036047">
    <property type="entry name" value="F-box-like_dom_sf"/>
</dbReference>
<dbReference type="Pfam" id="PF07734">
    <property type="entry name" value="FBA_1"/>
    <property type="match status" value="1"/>
</dbReference>
<dbReference type="InterPro" id="IPR050796">
    <property type="entry name" value="SCF_F-box_component"/>
</dbReference>
<dbReference type="EMBL" id="ASHM01007486">
    <property type="protein sequence ID" value="PNY15215.1"/>
    <property type="molecule type" value="Genomic_DNA"/>
</dbReference>
<dbReference type="ExpressionAtlas" id="A0A2K3PIX3">
    <property type="expression patterns" value="baseline"/>
</dbReference>
<name>A0A2K3PIX3_TRIPR</name>
<dbReference type="Proteomes" id="UP000236291">
    <property type="component" value="Unassembled WGS sequence"/>
</dbReference>
<dbReference type="SUPFAM" id="SSF81383">
    <property type="entry name" value="F-box domain"/>
    <property type="match status" value="1"/>
</dbReference>
<gene>
    <name evidence="2" type="ORF">L195_g011907</name>
</gene>
<dbReference type="PANTHER" id="PTHR31672:SF13">
    <property type="entry name" value="F-BOX PROTEIN CPR30-LIKE"/>
    <property type="match status" value="1"/>
</dbReference>
<dbReference type="PANTHER" id="PTHR31672">
    <property type="entry name" value="BNACNNG10540D PROTEIN"/>
    <property type="match status" value="1"/>
</dbReference>
<reference evidence="2 3" key="2">
    <citation type="journal article" date="2017" name="Front. Plant Sci.">
        <title>Gene Classification and Mining of Molecular Markers Useful in Red Clover (Trifolium pratense) Breeding.</title>
        <authorList>
            <person name="Istvanek J."/>
            <person name="Dluhosova J."/>
            <person name="Dluhos P."/>
            <person name="Patkova L."/>
            <person name="Nedelnik J."/>
            <person name="Repkova J."/>
        </authorList>
    </citation>
    <scope>NUCLEOTIDE SEQUENCE [LARGE SCALE GENOMIC DNA]</scope>
    <source>
        <strain evidence="3">cv. Tatra</strain>
        <tissue evidence="2">Young leaves</tissue>
    </source>
</reference>
<organism evidence="2 3">
    <name type="scientific">Trifolium pratense</name>
    <name type="common">Red clover</name>
    <dbReference type="NCBI Taxonomy" id="57577"/>
    <lineage>
        <taxon>Eukaryota</taxon>
        <taxon>Viridiplantae</taxon>
        <taxon>Streptophyta</taxon>
        <taxon>Embryophyta</taxon>
        <taxon>Tracheophyta</taxon>
        <taxon>Spermatophyta</taxon>
        <taxon>Magnoliopsida</taxon>
        <taxon>eudicotyledons</taxon>
        <taxon>Gunneridae</taxon>
        <taxon>Pentapetalae</taxon>
        <taxon>rosids</taxon>
        <taxon>fabids</taxon>
        <taxon>Fabales</taxon>
        <taxon>Fabaceae</taxon>
        <taxon>Papilionoideae</taxon>
        <taxon>50 kb inversion clade</taxon>
        <taxon>NPAAA clade</taxon>
        <taxon>Hologalegina</taxon>
        <taxon>IRL clade</taxon>
        <taxon>Trifolieae</taxon>
        <taxon>Trifolium</taxon>
    </lineage>
</organism>
<dbReference type="InterPro" id="IPR017451">
    <property type="entry name" value="F-box-assoc_interact_dom"/>
</dbReference>
<comment type="caution">
    <text evidence="2">The sequence shown here is derived from an EMBL/GenBank/DDBJ whole genome shotgun (WGS) entry which is preliminary data.</text>
</comment>
<protein>
    <submittedName>
        <fullName evidence="2">F-box protein cpr30-like</fullName>
    </submittedName>
</protein>
<proteinExistence type="predicted"/>
<feature type="domain" description="F-box" evidence="1">
    <location>
        <begin position="9"/>
        <end position="54"/>
    </location>
</feature>